<evidence type="ECO:0000313" key="9">
    <source>
        <dbReference type="Proteomes" id="UP000198548"/>
    </source>
</evidence>
<protein>
    <submittedName>
        <fullName evidence="7">ABC transporter permease</fullName>
    </submittedName>
    <submittedName>
        <fullName evidence="8">Putative ABC transport system permease protein</fullName>
    </submittedName>
</protein>
<proteinExistence type="predicted"/>
<dbReference type="InterPro" id="IPR001851">
    <property type="entry name" value="ABC_transp_permease"/>
</dbReference>
<feature type="transmembrane region" description="Helical" evidence="6">
    <location>
        <begin position="207"/>
        <end position="224"/>
    </location>
</feature>
<feature type="transmembrane region" description="Helical" evidence="6">
    <location>
        <begin position="122"/>
        <end position="148"/>
    </location>
</feature>
<dbReference type="Pfam" id="PF02653">
    <property type="entry name" value="BPD_transp_2"/>
    <property type="match status" value="1"/>
</dbReference>
<dbReference type="Proteomes" id="UP000198548">
    <property type="component" value="Unassembled WGS sequence"/>
</dbReference>
<dbReference type="PANTHER" id="PTHR32196">
    <property type="entry name" value="ABC TRANSPORTER PERMEASE PROTEIN YPHD-RELATED-RELATED"/>
    <property type="match status" value="1"/>
</dbReference>
<dbReference type="RefSeq" id="WP_091489899.1">
    <property type="nucleotide sequence ID" value="NZ_BJUX01000032.1"/>
</dbReference>
<reference evidence="8 9" key="1">
    <citation type="submission" date="2016-10" db="EMBL/GenBank/DDBJ databases">
        <authorList>
            <person name="de Groot N.N."/>
        </authorList>
    </citation>
    <scope>NUCLEOTIDE SEQUENCE [LARGE SCALE GENOMIC DNA]</scope>
    <source>
        <strain evidence="8 9">DSM 19182</strain>
    </source>
</reference>
<gene>
    <name evidence="7" type="ORF">APU01nite_21190</name>
    <name evidence="8" type="ORF">SAMN04488100_1469</name>
</gene>
<feature type="transmembrane region" description="Helical" evidence="6">
    <location>
        <begin position="83"/>
        <end position="102"/>
    </location>
</feature>
<keyword evidence="4 6" id="KW-1133">Transmembrane helix</keyword>
<feature type="transmembrane region" description="Helical" evidence="6">
    <location>
        <begin position="35"/>
        <end position="52"/>
    </location>
</feature>
<evidence type="ECO:0000313" key="7">
    <source>
        <dbReference type="EMBL" id="GEK90080.1"/>
    </source>
</evidence>
<dbReference type="GO" id="GO:0022857">
    <property type="term" value="F:transmembrane transporter activity"/>
    <property type="evidence" value="ECO:0007669"/>
    <property type="project" value="InterPro"/>
</dbReference>
<dbReference type="OrthoDB" id="9778389at2"/>
<dbReference type="EMBL" id="BJUX01000032">
    <property type="protein sequence ID" value="GEK90080.1"/>
    <property type="molecule type" value="Genomic_DNA"/>
</dbReference>
<name>A0A1H7X8M1_9LACT</name>
<keyword evidence="5 6" id="KW-0472">Membrane</keyword>
<dbReference type="GO" id="GO:0005886">
    <property type="term" value="C:plasma membrane"/>
    <property type="evidence" value="ECO:0007669"/>
    <property type="project" value="UniProtKB-SubCell"/>
</dbReference>
<evidence type="ECO:0000313" key="8">
    <source>
        <dbReference type="EMBL" id="SEM29478.1"/>
    </source>
</evidence>
<evidence type="ECO:0000256" key="6">
    <source>
        <dbReference type="SAM" id="Phobius"/>
    </source>
</evidence>
<feature type="transmembrane region" description="Helical" evidence="6">
    <location>
        <begin position="233"/>
        <end position="253"/>
    </location>
</feature>
<keyword evidence="10" id="KW-1185">Reference proteome</keyword>
<evidence type="ECO:0000256" key="4">
    <source>
        <dbReference type="ARBA" id="ARBA00022989"/>
    </source>
</evidence>
<dbReference type="CDD" id="cd06574">
    <property type="entry name" value="TM_PBP1_branched-chain-AA_like"/>
    <property type="match status" value="1"/>
</dbReference>
<feature type="transmembrane region" description="Helical" evidence="6">
    <location>
        <begin position="177"/>
        <end position="195"/>
    </location>
</feature>
<accession>A0A1H7X8M1</accession>
<keyword evidence="3 6" id="KW-0812">Transmembrane</keyword>
<dbReference type="EMBL" id="FOBL01000046">
    <property type="protein sequence ID" value="SEM29478.1"/>
    <property type="molecule type" value="Genomic_DNA"/>
</dbReference>
<evidence type="ECO:0000256" key="3">
    <source>
        <dbReference type="ARBA" id="ARBA00022692"/>
    </source>
</evidence>
<feature type="transmembrane region" description="Helical" evidence="6">
    <location>
        <begin position="6"/>
        <end position="23"/>
    </location>
</feature>
<dbReference type="STRING" id="426703.SAMN04488100_1469"/>
<dbReference type="PANTHER" id="PTHR32196:SF69">
    <property type="entry name" value="BRANCHED-CHAIN AMINO ACID TRANSPORT SYSTEM, PERMEASE PROTEIN"/>
    <property type="match status" value="1"/>
</dbReference>
<evidence type="ECO:0000256" key="2">
    <source>
        <dbReference type="ARBA" id="ARBA00022475"/>
    </source>
</evidence>
<evidence type="ECO:0000256" key="1">
    <source>
        <dbReference type="ARBA" id="ARBA00004651"/>
    </source>
</evidence>
<evidence type="ECO:0000313" key="10">
    <source>
        <dbReference type="Proteomes" id="UP000321425"/>
    </source>
</evidence>
<reference evidence="7 10" key="2">
    <citation type="submission" date="2019-07" db="EMBL/GenBank/DDBJ databases">
        <title>Whole genome shotgun sequence of Alkalibacterium putridalgicola NBRC 103243.</title>
        <authorList>
            <person name="Hosoyama A."/>
            <person name="Uohara A."/>
            <person name="Ohji S."/>
            <person name="Ichikawa N."/>
        </authorList>
    </citation>
    <scope>NUCLEOTIDE SEQUENCE [LARGE SCALE GENOMIC DNA]</scope>
    <source>
        <strain evidence="7 10">NBRC 103243</strain>
    </source>
</reference>
<organism evidence="8 9">
    <name type="scientific">Alkalibacterium putridalgicola</name>
    <dbReference type="NCBI Taxonomy" id="426703"/>
    <lineage>
        <taxon>Bacteria</taxon>
        <taxon>Bacillati</taxon>
        <taxon>Bacillota</taxon>
        <taxon>Bacilli</taxon>
        <taxon>Lactobacillales</taxon>
        <taxon>Carnobacteriaceae</taxon>
        <taxon>Alkalibacterium</taxon>
    </lineage>
</organism>
<sequence>MLISAIAQGFLWAILGIGIYTTYRILNFPDLTAEGSFPLGAAVAVTAIVSGIHPVVATAAAVFAGMGAGLVTGLLYTKGKVPVILSGILVMSGLHSVMLFVMQRPNLSLLNHPRLYDAFAGLPNYFDVVIVGIGTLILVVSGLLFFFYTSKGQAYIATGDNESMARSLGIQTDNMKILGLVVSNGIIALSGALIAQSNGYADVNGGIGVIVIGLASIIIAEVVFKEVTLGERLVTIVIGSVLYQLLLLAVIRFGFDTTYIRLFSSSILAVFLMTPQLHKGLKLDRLSGKEERE</sequence>
<dbReference type="Proteomes" id="UP000321425">
    <property type="component" value="Unassembled WGS sequence"/>
</dbReference>
<comment type="subcellular location">
    <subcellularLocation>
        <location evidence="1">Cell membrane</location>
        <topology evidence="1">Multi-pass membrane protein</topology>
    </subcellularLocation>
</comment>
<dbReference type="AlphaFoldDB" id="A0A1H7X8M1"/>
<evidence type="ECO:0000256" key="5">
    <source>
        <dbReference type="ARBA" id="ARBA00023136"/>
    </source>
</evidence>
<keyword evidence="2" id="KW-1003">Cell membrane</keyword>